<feature type="compositionally biased region" description="Polar residues" evidence="1">
    <location>
        <begin position="86"/>
        <end position="96"/>
    </location>
</feature>
<evidence type="ECO:0000313" key="3">
    <source>
        <dbReference type="EMBL" id="PIT64248.1"/>
    </source>
</evidence>
<comment type="caution">
    <text evidence="3">The sequence shown here is derived from an EMBL/GenBank/DDBJ whole genome shotgun (WGS) entry which is preliminary data.</text>
</comment>
<organism evidence="3 4">
    <name type="scientific">Snodgrassella alvi</name>
    <dbReference type="NCBI Taxonomy" id="1196083"/>
    <lineage>
        <taxon>Bacteria</taxon>
        <taxon>Pseudomonadati</taxon>
        <taxon>Pseudomonadota</taxon>
        <taxon>Betaproteobacteria</taxon>
        <taxon>Neisseriales</taxon>
        <taxon>Neisseriaceae</taxon>
        <taxon>Snodgrassella</taxon>
    </lineage>
</organism>
<dbReference type="AlphaFoldDB" id="A0A2N9Y642"/>
<evidence type="ECO:0000256" key="2">
    <source>
        <dbReference type="SAM" id="SignalP"/>
    </source>
</evidence>
<dbReference type="PROSITE" id="PS51257">
    <property type="entry name" value="PROKAR_LIPOPROTEIN"/>
    <property type="match status" value="1"/>
</dbReference>
<dbReference type="RefSeq" id="WP_100116496.1">
    <property type="nucleotide sequence ID" value="NZ_MEIV01000018.1"/>
</dbReference>
<accession>A0A2N9Y642</accession>
<feature type="chain" id="PRO_5014621329" description="Lipoprotein" evidence="2">
    <location>
        <begin position="21"/>
        <end position="412"/>
    </location>
</feature>
<evidence type="ECO:0000256" key="1">
    <source>
        <dbReference type="SAM" id="MobiDB-lite"/>
    </source>
</evidence>
<reference evidence="3 4" key="1">
    <citation type="journal article" date="2017" name="MBio">
        <title>Type VI secretion-mediated competition in the bee gut microbiome.</title>
        <authorList>
            <person name="Steele M.I."/>
            <person name="Kwong W.K."/>
            <person name="Powell J.E."/>
            <person name="Whiteley M."/>
            <person name="Moran N.A."/>
        </authorList>
    </citation>
    <scope>NUCLEOTIDE SEQUENCE [LARGE SCALE GENOMIC DNA]</scope>
    <source>
        <strain evidence="3 4">PEB0171</strain>
    </source>
</reference>
<keyword evidence="2" id="KW-0732">Signal</keyword>
<feature type="compositionally biased region" description="Acidic residues" evidence="1">
    <location>
        <begin position="98"/>
        <end position="109"/>
    </location>
</feature>
<feature type="signal peptide" evidence="2">
    <location>
        <begin position="1"/>
        <end position="20"/>
    </location>
</feature>
<sequence>MRLNFKKLILTMAVAGIVSACSHINDNSPDKMVRTGVQQMILKDNRLNFSGSFQGEYHINPNTNNEDEISSDTSEINKTNETHNNLLNTASKSLPQTEADDDDDDDDDESKPKNSLAPFFEQFSQSFSVPFTGAIDIRKGQMEIIPEIRYENKNVLVSFKFPTYIDFKNLSLYADVSAITHLLDKIPYTRMVIDDKYLQFAVPKSQIKNMPISDLLKSLPKSIDDGYAAIDRDAFKKVNVDEYGKTLKAKYQVNLNIDYALMQKIDNTMLESLSKALKEAADKADQNSKYKPEDYAALQNKIDEFTSTFNSYFFDEHDSDDDSGVFKKPYFGLIKQFKNNQIPIQYNYYFDLKGRIIGMREQLAFPKEVGSIAGTVKTDTKIHLKYTTNPKFTMQPPTPQNSIDIMSRRELN</sequence>
<gene>
    <name evidence="3" type="ORF">BHC47_02415</name>
</gene>
<proteinExistence type="predicted"/>
<name>A0A2N9Y642_9NEIS</name>
<feature type="region of interest" description="Disordered" evidence="1">
    <location>
        <begin position="86"/>
        <end position="115"/>
    </location>
</feature>
<dbReference type="Proteomes" id="UP000231094">
    <property type="component" value="Unassembled WGS sequence"/>
</dbReference>
<feature type="region of interest" description="Disordered" evidence="1">
    <location>
        <begin position="389"/>
        <end position="412"/>
    </location>
</feature>
<evidence type="ECO:0000313" key="4">
    <source>
        <dbReference type="Proteomes" id="UP000231094"/>
    </source>
</evidence>
<evidence type="ECO:0008006" key="5">
    <source>
        <dbReference type="Google" id="ProtNLM"/>
    </source>
</evidence>
<dbReference type="EMBL" id="MEIV01000018">
    <property type="protein sequence ID" value="PIT64248.1"/>
    <property type="molecule type" value="Genomic_DNA"/>
</dbReference>
<protein>
    <recommendedName>
        <fullName evidence="5">Lipoprotein</fullName>
    </recommendedName>
</protein>